<dbReference type="Proteomes" id="UP000583387">
    <property type="component" value="Unassembled WGS sequence"/>
</dbReference>
<comment type="PTM">
    <text evidence="8">Binds 2 heme c groups covalently per subunit.</text>
</comment>
<gene>
    <name evidence="11" type="ORF">PSEWESI4_00949</name>
</gene>
<sequence length="208" mass="23267">MRTSFLPFLFCLGSLAQADESPLARFEAIMGNPEQRATAYEDGHERITLCGYCHGEDGNSKREHIPNLAGQSPRYLFDAFEQYVDGRRTDFVMNQAAKMLGIEERINIAVYYSQQEVKARQAQAGDDILAEGRTLFSQVCMGCHGEQGLGKEDAPRLAGQPAEYLSRTLNKYRERDPSRAGSIMLSIAPRLTERNIDAVAAYLQQLQP</sequence>
<keyword evidence="7 9" id="KW-0408">Iron</keyword>
<feature type="binding site" description="covalent" evidence="8">
    <location>
        <position position="50"/>
    </location>
    <ligand>
        <name>heme c</name>
        <dbReference type="ChEBI" id="CHEBI:61717"/>
        <label>1</label>
    </ligand>
</feature>
<dbReference type="PANTHER" id="PTHR33751:SF9">
    <property type="entry name" value="CYTOCHROME C4"/>
    <property type="match status" value="1"/>
</dbReference>
<evidence type="ECO:0000256" key="4">
    <source>
        <dbReference type="ARBA" id="ARBA00022723"/>
    </source>
</evidence>
<name>A0A7U7EKG8_9GAMM</name>
<dbReference type="Gene3D" id="1.10.760.10">
    <property type="entry name" value="Cytochrome c-like domain"/>
    <property type="match status" value="2"/>
</dbReference>
<evidence type="ECO:0000256" key="2">
    <source>
        <dbReference type="ARBA" id="ARBA00022448"/>
    </source>
</evidence>
<keyword evidence="6" id="KW-0249">Electron transport</keyword>
<keyword evidence="4 9" id="KW-0479">Metal-binding</keyword>
<proteinExistence type="predicted"/>
<dbReference type="SUPFAM" id="SSF46626">
    <property type="entry name" value="Cytochrome c"/>
    <property type="match status" value="2"/>
</dbReference>
<feature type="binding site" description="covalent" evidence="8">
    <location>
        <position position="143"/>
    </location>
    <ligand>
        <name>heme c</name>
        <dbReference type="ChEBI" id="CHEBI:61717"/>
        <label>2</label>
    </ligand>
</feature>
<dbReference type="GO" id="GO:0020037">
    <property type="term" value="F:heme binding"/>
    <property type="evidence" value="ECO:0007669"/>
    <property type="project" value="InterPro"/>
</dbReference>
<keyword evidence="5" id="KW-0574">Periplasm</keyword>
<dbReference type="InterPro" id="IPR036909">
    <property type="entry name" value="Cyt_c-like_dom_sf"/>
</dbReference>
<keyword evidence="12" id="KW-1185">Reference proteome</keyword>
<keyword evidence="3 8" id="KW-0349">Heme</keyword>
<organism evidence="11 12">
    <name type="scientific">Zestomonas carbonaria</name>
    <dbReference type="NCBI Taxonomy" id="2762745"/>
    <lineage>
        <taxon>Bacteria</taxon>
        <taxon>Pseudomonadati</taxon>
        <taxon>Pseudomonadota</taxon>
        <taxon>Gammaproteobacteria</taxon>
        <taxon>Pseudomonadales</taxon>
        <taxon>Pseudomonadaceae</taxon>
        <taxon>Zestomonas</taxon>
    </lineage>
</organism>
<dbReference type="PIRSF" id="PIRSF000005">
    <property type="entry name" value="Cytochrome_c4"/>
    <property type="match status" value="1"/>
</dbReference>
<evidence type="ECO:0000259" key="10">
    <source>
        <dbReference type="PROSITE" id="PS51007"/>
    </source>
</evidence>
<dbReference type="PROSITE" id="PS51007">
    <property type="entry name" value="CYTC"/>
    <property type="match status" value="2"/>
</dbReference>
<evidence type="ECO:0000313" key="11">
    <source>
        <dbReference type="EMBL" id="CAD5106682.1"/>
    </source>
</evidence>
<evidence type="ECO:0000256" key="8">
    <source>
        <dbReference type="PIRSR" id="PIRSR000005-1"/>
    </source>
</evidence>
<dbReference type="GO" id="GO:0042597">
    <property type="term" value="C:periplasmic space"/>
    <property type="evidence" value="ECO:0007669"/>
    <property type="project" value="UniProtKB-SubCell"/>
</dbReference>
<feature type="binding site" description="covalent" evidence="8">
    <location>
        <position position="53"/>
    </location>
    <ligand>
        <name>heme c</name>
        <dbReference type="ChEBI" id="CHEBI:61717"/>
        <label>1</label>
    </ligand>
</feature>
<evidence type="ECO:0000256" key="7">
    <source>
        <dbReference type="ARBA" id="ARBA00023004"/>
    </source>
</evidence>
<comment type="caution">
    <text evidence="11">The sequence shown here is derived from an EMBL/GenBank/DDBJ whole genome shotgun (WGS) entry which is preliminary data.</text>
</comment>
<feature type="binding site" description="axial binding residue" evidence="9">
    <location>
        <position position="144"/>
    </location>
    <ligand>
        <name>heme c</name>
        <dbReference type="ChEBI" id="CHEBI:61717"/>
        <label>2</label>
    </ligand>
    <ligandPart>
        <name>Fe</name>
        <dbReference type="ChEBI" id="CHEBI:18248"/>
    </ligandPart>
</feature>
<evidence type="ECO:0000256" key="3">
    <source>
        <dbReference type="ARBA" id="ARBA00022617"/>
    </source>
</evidence>
<dbReference type="InterPro" id="IPR024167">
    <property type="entry name" value="Cytochrome_c4-like"/>
</dbReference>
<feature type="domain" description="Cytochrome c" evidence="10">
    <location>
        <begin position="127"/>
        <end position="207"/>
    </location>
</feature>
<dbReference type="AlphaFoldDB" id="A0A7U7EKG8"/>
<dbReference type="GO" id="GO:0005506">
    <property type="term" value="F:iron ion binding"/>
    <property type="evidence" value="ECO:0007669"/>
    <property type="project" value="InterPro"/>
</dbReference>
<dbReference type="Pfam" id="PF00034">
    <property type="entry name" value="Cytochrom_C"/>
    <property type="match status" value="1"/>
</dbReference>
<feature type="binding site" description="axial binding residue" evidence="9">
    <location>
        <position position="54"/>
    </location>
    <ligand>
        <name>heme c</name>
        <dbReference type="ChEBI" id="CHEBI:61717"/>
        <label>1</label>
    </ligand>
    <ligandPart>
        <name>Fe</name>
        <dbReference type="ChEBI" id="CHEBI:18248"/>
    </ligandPart>
</feature>
<dbReference type="RefSeq" id="WP_187670043.1">
    <property type="nucleotide sequence ID" value="NZ_CAJFCI010000025.1"/>
</dbReference>
<evidence type="ECO:0000256" key="5">
    <source>
        <dbReference type="ARBA" id="ARBA00022764"/>
    </source>
</evidence>
<keyword evidence="2" id="KW-0813">Transport</keyword>
<protein>
    <recommendedName>
        <fullName evidence="10">Cytochrome c domain-containing protein</fullName>
    </recommendedName>
</protein>
<dbReference type="EMBL" id="CAJFCI010000025">
    <property type="protein sequence ID" value="CAD5106682.1"/>
    <property type="molecule type" value="Genomic_DNA"/>
</dbReference>
<reference evidence="11 12" key="1">
    <citation type="submission" date="2020-08" db="EMBL/GenBank/DDBJ databases">
        <authorList>
            <person name="Criscuolo A."/>
        </authorList>
    </citation>
    <scope>NUCLEOTIDE SEQUENCE [LARGE SCALE GENOMIC DNA]</scope>
    <source>
        <strain evidence="11">CIP111764</strain>
    </source>
</reference>
<dbReference type="GO" id="GO:0009055">
    <property type="term" value="F:electron transfer activity"/>
    <property type="evidence" value="ECO:0007669"/>
    <property type="project" value="InterPro"/>
</dbReference>
<dbReference type="InterPro" id="IPR009056">
    <property type="entry name" value="Cyt_c-like_dom"/>
</dbReference>
<dbReference type="PANTHER" id="PTHR33751">
    <property type="entry name" value="CBB3-TYPE CYTOCHROME C OXIDASE SUBUNIT FIXP"/>
    <property type="match status" value="1"/>
</dbReference>
<evidence type="ECO:0000256" key="1">
    <source>
        <dbReference type="ARBA" id="ARBA00004418"/>
    </source>
</evidence>
<feature type="binding site" description="axial binding residue" evidence="9">
    <location>
        <position position="184"/>
    </location>
    <ligand>
        <name>heme c</name>
        <dbReference type="ChEBI" id="CHEBI:61717"/>
        <label>2</label>
    </ligand>
    <ligandPart>
        <name>Fe</name>
        <dbReference type="ChEBI" id="CHEBI:18248"/>
    </ligandPart>
</feature>
<evidence type="ECO:0000313" key="12">
    <source>
        <dbReference type="Proteomes" id="UP000583387"/>
    </source>
</evidence>
<feature type="binding site" description="axial binding residue" evidence="9">
    <location>
        <position position="93"/>
    </location>
    <ligand>
        <name>heme c</name>
        <dbReference type="ChEBI" id="CHEBI:61717"/>
        <label>1</label>
    </ligand>
    <ligandPart>
        <name>Fe</name>
        <dbReference type="ChEBI" id="CHEBI:18248"/>
    </ligandPart>
</feature>
<dbReference type="InterPro" id="IPR050597">
    <property type="entry name" value="Cytochrome_c_Oxidase_Subunit"/>
</dbReference>
<evidence type="ECO:0000256" key="6">
    <source>
        <dbReference type="ARBA" id="ARBA00022982"/>
    </source>
</evidence>
<comment type="subcellular location">
    <subcellularLocation>
        <location evidence="1">Periplasm</location>
    </subcellularLocation>
</comment>
<evidence type="ECO:0000256" key="9">
    <source>
        <dbReference type="PIRSR" id="PIRSR000005-2"/>
    </source>
</evidence>
<accession>A0A7U7EKG8</accession>
<feature type="domain" description="Cytochrome c" evidence="10">
    <location>
        <begin position="31"/>
        <end position="116"/>
    </location>
</feature>
<feature type="binding site" description="covalent" evidence="8">
    <location>
        <position position="140"/>
    </location>
    <ligand>
        <name>heme c</name>
        <dbReference type="ChEBI" id="CHEBI:61717"/>
        <label>2</label>
    </ligand>
</feature>